<feature type="domain" description="Uncharacterized protein TP-0789" evidence="2">
    <location>
        <begin position="76"/>
        <end position="272"/>
    </location>
</feature>
<organism evidence="3 4">
    <name type="scientific">Candidatus Tenderia electrophaga</name>
    <dbReference type="NCBI Taxonomy" id="1748243"/>
    <lineage>
        <taxon>Bacteria</taxon>
        <taxon>Pseudomonadati</taxon>
        <taxon>Pseudomonadota</taxon>
        <taxon>Gammaproteobacteria</taxon>
        <taxon>Candidatus Tenderiales</taxon>
        <taxon>Candidatus Tenderiaceae</taxon>
        <taxon>Candidatus Tenderia</taxon>
    </lineage>
</organism>
<accession>A0A0S2TEC3</accession>
<protein>
    <recommendedName>
        <fullName evidence="2">Uncharacterized protein TP-0789 domain-containing protein</fullName>
    </recommendedName>
</protein>
<reference evidence="3" key="1">
    <citation type="submission" date="2015-10" db="EMBL/GenBank/DDBJ databases">
        <title>Description of Candidatus Tenderia electrophaga gen. nov, sp. nov., an Uncultivated Electroautotroph from a Biocathode Enrichment.</title>
        <authorList>
            <person name="Eddie B.J."/>
            <person name="Malanoski A.P."/>
            <person name="Wang Z."/>
            <person name="Hall R.J."/>
            <person name="Oh S.D."/>
            <person name="Heiner C."/>
            <person name="Lin B."/>
            <person name="Strycharz-Glaven S.M."/>
        </authorList>
    </citation>
    <scope>NUCLEOTIDE SEQUENCE [LARGE SCALE GENOMIC DNA]</scope>
    <source>
        <strain evidence="3">NRL1</strain>
    </source>
</reference>
<dbReference type="CDD" id="cd16329">
    <property type="entry name" value="LolA_like"/>
    <property type="match status" value="1"/>
</dbReference>
<dbReference type="Proteomes" id="UP000055136">
    <property type="component" value="Chromosome"/>
</dbReference>
<name>A0A0S2TEC3_9GAMM</name>
<proteinExistence type="predicted"/>
<evidence type="ECO:0000313" key="4">
    <source>
        <dbReference type="Proteomes" id="UP000055136"/>
    </source>
</evidence>
<evidence type="ECO:0000313" key="3">
    <source>
        <dbReference type="EMBL" id="ALP53477.1"/>
    </source>
</evidence>
<sequence length="278" mass="32403">MRTYANIIALILTCVASTSHAAPPRADDIIDKAYRIERVDDQIATLNFTFSAPGKDKQEVIYTMVWKNMAGRDGYDNKAIFFTEYPPEKRGVAYLGWLRRPGSTAKDDEWIYLPELRMTRRIAHRDHAHAHDDDEFGNSLLKREHLDPRPPELDHHRLIGEEILEGRPHYLIASIPKQAAAQMPGMPHQSGKVIRWIDTESFLTRRLQFFEQHGQEVLSMRIDWVEKDGYWLWRRVMATDPRTLANTVLEISDIRINTNLDDRTFTKRVLEKGAERLR</sequence>
<dbReference type="AlphaFoldDB" id="A0A0S2TEC3"/>
<feature type="chain" id="PRO_5006604905" description="Uncharacterized protein TP-0789 domain-containing protein" evidence="1">
    <location>
        <begin position="22"/>
        <end position="278"/>
    </location>
</feature>
<keyword evidence="1" id="KW-0732">Signal</keyword>
<evidence type="ECO:0000259" key="2">
    <source>
        <dbReference type="Pfam" id="PF17131"/>
    </source>
</evidence>
<dbReference type="STRING" id="1748243.Tel_10150"/>
<dbReference type="Pfam" id="PF17131">
    <property type="entry name" value="LolA_like"/>
    <property type="match status" value="1"/>
</dbReference>
<evidence type="ECO:0000256" key="1">
    <source>
        <dbReference type="SAM" id="SignalP"/>
    </source>
</evidence>
<feature type="signal peptide" evidence="1">
    <location>
        <begin position="1"/>
        <end position="21"/>
    </location>
</feature>
<keyword evidence="4" id="KW-1185">Reference proteome</keyword>
<gene>
    <name evidence="3" type="ORF">Tel_10150</name>
</gene>
<dbReference type="EMBL" id="CP013099">
    <property type="protein sequence ID" value="ALP53477.1"/>
    <property type="molecule type" value="Genomic_DNA"/>
</dbReference>
<dbReference type="InterPro" id="IPR033399">
    <property type="entry name" value="TP_0789-like"/>
</dbReference>
<dbReference type="KEGG" id="tee:Tel_10150"/>
<dbReference type="Gene3D" id="2.50.20.10">
    <property type="entry name" value="Lipoprotein localisation LolA/LolB/LppX"/>
    <property type="match status" value="1"/>
</dbReference>